<comment type="caution">
    <text evidence="4">The sequence shown here is derived from an EMBL/GenBank/DDBJ whole genome shotgun (WGS) entry which is preliminary data.</text>
</comment>
<dbReference type="Pfam" id="PF01709">
    <property type="entry name" value="Transcrip_reg"/>
    <property type="match status" value="1"/>
</dbReference>
<evidence type="ECO:0000259" key="2">
    <source>
        <dbReference type="Pfam" id="PF01709"/>
    </source>
</evidence>
<gene>
    <name evidence="4" type="ORF">jhhlp_000277</name>
</gene>
<organism evidence="4 5">
    <name type="scientific">Lomentospora prolificans</name>
    <dbReference type="NCBI Taxonomy" id="41688"/>
    <lineage>
        <taxon>Eukaryota</taxon>
        <taxon>Fungi</taxon>
        <taxon>Dikarya</taxon>
        <taxon>Ascomycota</taxon>
        <taxon>Pezizomycotina</taxon>
        <taxon>Sordariomycetes</taxon>
        <taxon>Hypocreomycetidae</taxon>
        <taxon>Microascales</taxon>
        <taxon>Microascaceae</taxon>
        <taxon>Lomentospora</taxon>
    </lineage>
</organism>
<dbReference type="VEuPathDB" id="FungiDB:jhhlp_000277"/>
<dbReference type="FunCoup" id="A0A2N3NKD9">
    <property type="interactions" value="300"/>
</dbReference>
<evidence type="ECO:0000256" key="1">
    <source>
        <dbReference type="ARBA" id="ARBA00008724"/>
    </source>
</evidence>
<dbReference type="PANTHER" id="PTHR12532">
    <property type="entry name" value="TRANSLATIONAL ACTIVATOR OF CYTOCHROME C OXIDASE 1"/>
    <property type="match status" value="1"/>
</dbReference>
<dbReference type="GO" id="GO:0005739">
    <property type="term" value="C:mitochondrion"/>
    <property type="evidence" value="ECO:0007669"/>
    <property type="project" value="TreeGrafter"/>
</dbReference>
<evidence type="ECO:0000259" key="3">
    <source>
        <dbReference type="Pfam" id="PF20772"/>
    </source>
</evidence>
<dbReference type="EMBL" id="NLAX01000002">
    <property type="protein sequence ID" value="PKS12936.1"/>
    <property type="molecule type" value="Genomic_DNA"/>
</dbReference>
<proteinExistence type="inferred from homology"/>
<sequence>MALPPSAIARCPSRLLLSQCAPPCLRTLTTSACLRAGHNKWSKIRHEKGAADRKRSTQNIILAKAITDASRKGGPNYKDGNPALAAAVSAAKAANVTSAFIERAIARGQARSLSGAALEKLTVEAVLPGNVALILDVETDSRLRSLQDLNSLVKKSGGKPGSTLFYFEHRGRVVLALDERSTKTKAEWEEEVMGAVLEEDGVLDVDVEGGEVTVWTEAAGTGAVVAAVKERLGVEPRSVDLVWRAKEDMKVSVDSKVAAEELGKFFEALEEYPEVTASYINAEKGEISEEAWARIQDNLILP</sequence>
<dbReference type="STRING" id="41688.A0A2N3NKD9"/>
<dbReference type="PANTHER" id="PTHR12532:SF0">
    <property type="entry name" value="TRANSLATIONAL ACTIVATOR OF CYTOCHROME C OXIDASE 1"/>
    <property type="match status" value="1"/>
</dbReference>
<name>A0A2N3NKD9_9PEZI</name>
<dbReference type="Proteomes" id="UP000233524">
    <property type="component" value="Unassembled WGS sequence"/>
</dbReference>
<accession>A0A2N3NKD9</accession>
<evidence type="ECO:0008006" key="6">
    <source>
        <dbReference type="Google" id="ProtNLM"/>
    </source>
</evidence>
<dbReference type="SUPFAM" id="SSF75625">
    <property type="entry name" value="YebC-like"/>
    <property type="match status" value="1"/>
</dbReference>
<keyword evidence="5" id="KW-1185">Reference proteome</keyword>
<dbReference type="InterPro" id="IPR049083">
    <property type="entry name" value="TACO1_YebC_N"/>
</dbReference>
<protein>
    <recommendedName>
        <fullName evidence="6">Transcriptional regulatory protein</fullName>
    </recommendedName>
</protein>
<comment type="similarity">
    <text evidence="1">Belongs to the TACO1 family.</text>
</comment>
<dbReference type="InterPro" id="IPR026564">
    <property type="entry name" value="Transcrip_reg_TACO1-like_dom3"/>
</dbReference>
<dbReference type="InterPro" id="IPR017856">
    <property type="entry name" value="Integrase-like_N"/>
</dbReference>
<dbReference type="AlphaFoldDB" id="A0A2N3NKD9"/>
<dbReference type="InParanoid" id="A0A2N3NKD9"/>
<feature type="domain" description="TACO1/YebC-like second and third" evidence="2">
    <location>
        <begin position="119"/>
        <end position="282"/>
    </location>
</feature>
<reference evidence="4 5" key="1">
    <citation type="journal article" date="2017" name="G3 (Bethesda)">
        <title>First Draft Genome Sequence of the Pathogenic Fungus Lomentospora prolificans (Formerly Scedosporium prolificans).</title>
        <authorList>
            <person name="Luo R."/>
            <person name="Zimin A."/>
            <person name="Workman R."/>
            <person name="Fan Y."/>
            <person name="Pertea G."/>
            <person name="Grossman N."/>
            <person name="Wear M.P."/>
            <person name="Jia B."/>
            <person name="Miller H."/>
            <person name="Casadevall A."/>
            <person name="Timp W."/>
            <person name="Zhang S.X."/>
            <person name="Salzberg S.L."/>
        </authorList>
    </citation>
    <scope>NUCLEOTIDE SEQUENCE [LARGE SCALE GENOMIC DNA]</scope>
    <source>
        <strain evidence="4 5">JHH-5317</strain>
    </source>
</reference>
<dbReference type="Pfam" id="PF20772">
    <property type="entry name" value="TACO1_YebC_N"/>
    <property type="match status" value="1"/>
</dbReference>
<evidence type="ECO:0000313" key="4">
    <source>
        <dbReference type="EMBL" id="PKS12936.1"/>
    </source>
</evidence>
<feature type="domain" description="TACO1/YebC-like N-terminal" evidence="3">
    <location>
        <begin position="39"/>
        <end position="109"/>
    </location>
</feature>
<dbReference type="Gene3D" id="1.10.10.200">
    <property type="match status" value="1"/>
</dbReference>
<dbReference type="InterPro" id="IPR002876">
    <property type="entry name" value="Transcrip_reg_TACO1-like"/>
</dbReference>
<dbReference type="InterPro" id="IPR048300">
    <property type="entry name" value="TACO1_YebC-like_2nd/3rd_dom"/>
</dbReference>
<dbReference type="InterPro" id="IPR029072">
    <property type="entry name" value="YebC-like"/>
</dbReference>
<evidence type="ECO:0000313" key="5">
    <source>
        <dbReference type="Proteomes" id="UP000233524"/>
    </source>
</evidence>
<dbReference type="OrthoDB" id="2017544at2759"/>
<dbReference type="Gene3D" id="3.30.70.980">
    <property type="match status" value="2"/>
</dbReference>